<dbReference type="Proteomes" id="UP000267077">
    <property type="component" value="Unassembled WGS sequence"/>
</dbReference>
<name>A0A3S0PWG6_9GAMM</name>
<evidence type="ECO:0000256" key="1">
    <source>
        <dbReference type="ARBA" id="ARBA00022801"/>
    </source>
</evidence>
<dbReference type="InterPro" id="IPR029033">
    <property type="entry name" value="His_PPase_superfam"/>
</dbReference>
<comment type="caution">
    <text evidence="2">The sequence shown here is derived from an EMBL/GenBank/DDBJ whole genome shotgun (WGS) entry which is preliminary data.</text>
</comment>
<dbReference type="InterPro" id="IPR013078">
    <property type="entry name" value="His_Pase_superF_clade-1"/>
</dbReference>
<dbReference type="PANTHER" id="PTHR20935:SF0">
    <property type="entry name" value="SERINE_THREONINE-PROTEIN PHOSPHATASE PGAM5, MITOCHONDRIAL"/>
    <property type="match status" value="1"/>
</dbReference>
<gene>
    <name evidence="2" type="ORF">EKH79_18310</name>
</gene>
<dbReference type="AlphaFoldDB" id="A0A3S0PWG6"/>
<sequence>MRSLLLIRHGQASFRAADYDRLSEIGEEQSRRLGAWLSACGEVPDLVAIGPRQRHLRTAEECLHATGVDRPLLKLDGLDEVDHEELLARFRPDLADHDALRAELKQSSDPHQAFQRLFASAVARWVSSEHDADYTTTWAQFRHHVLQALQTLAQRDSKTIWAFTSGGPIAVIANDILEAPIAKTFTLSWSLVNTSLTKLRLGKQGPSLITYNAWPHLERSEDQHLVTLR</sequence>
<protein>
    <submittedName>
        <fullName evidence="2">Histidine phosphatase family protein</fullName>
    </submittedName>
</protein>
<proteinExistence type="predicted"/>
<dbReference type="Pfam" id="PF00300">
    <property type="entry name" value="His_Phos_1"/>
    <property type="match status" value="1"/>
</dbReference>
<evidence type="ECO:0000313" key="3">
    <source>
        <dbReference type="Proteomes" id="UP000267077"/>
    </source>
</evidence>
<dbReference type="CDD" id="cd07067">
    <property type="entry name" value="HP_PGM_like"/>
    <property type="match status" value="1"/>
</dbReference>
<dbReference type="EMBL" id="RYZR01000008">
    <property type="protein sequence ID" value="RUL61585.1"/>
    <property type="molecule type" value="Genomic_DNA"/>
</dbReference>
<dbReference type="SUPFAM" id="SSF53254">
    <property type="entry name" value="Phosphoglycerate mutase-like"/>
    <property type="match status" value="1"/>
</dbReference>
<keyword evidence="1" id="KW-0378">Hydrolase</keyword>
<dbReference type="PANTHER" id="PTHR20935">
    <property type="entry name" value="PHOSPHOGLYCERATE MUTASE-RELATED"/>
    <property type="match status" value="1"/>
</dbReference>
<dbReference type="InterPro" id="IPR051021">
    <property type="entry name" value="Mito_Ser/Thr_phosphatase"/>
</dbReference>
<organism evidence="2 3">
    <name type="scientific">Dyella dinghuensis</name>
    <dbReference type="NCBI Taxonomy" id="1920169"/>
    <lineage>
        <taxon>Bacteria</taxon>
        <taxon>Pseudomonadati</taxon>
        <taxon>Pseudomonadota</taxon>
        <taxon>Gammaproteobacteria</taxon>
        <taxon>Lysobacterales</taxon>
        <taxon>Rhodanobacteraceae</taxon>
        <taxon>Dyella</taxon>
    </lineage>
</organism>
<dbReference type="GO" id="GO:0016787">
    <property type="term" value="F:hydrolase activity"/>
    <property type="evidence" value="ECO:0007669"/>
    <property type="project" value="UniProtKB-KW"/>
</dbReference>
<keyword evidence="3" id="KW-1185">Reference proteome</keyword>
<dbReference type="RefSeq" id="WP_126675293.1">
    <property type="nucleotide sequence ID" value="NZ_RYZR01000008.1"/>
</dbReference>
<evidence type="ECO:0000313" key="2">
    <source>
        <dbReference type="EMBL" id="RUL61585.1"/>
    </source>
</evidence>
<dbReference type="OrthoDB" id="280692at2"/>
<dbReference type="Gene3D" id="3.40.50.1240">
    <property type="entry name" value="Phosphoglycerate mutase-like"/>
    <property type="match status" value="1"/>
</dbReference>
<accession>A0A3S0PWG6</accession>
<reference evidence="2 3" key="1">
    <citation type="submission" date="2018-12" db="EMBL/GenBank/DDBJ databases">
        <title>Dyella dinghuensis sp. nov. DHOA06 and Dyella choica sp. nov. 4M-K27, isolated from forest soil.</title>
        <authorList>
            <person name="Qiu L.-H."/>
            <person name="Gao Z.-H."/>
        </authorList>
    </citation>
    <scope>NUCLEOTIDE SEQUENCE [LARGE SCALE GENOMIC DNA]</scope>
    <source>
        <strain evidence="2 3">DHOA06</strain>
    </source>
</reference>
<dbReference type="SMART" id="SM00855">
    <property type="entry name" value="PGAM"/>
    <property type="match status" value="1"/>
</dbReference>